<reference evidence="1" key="2">
    <citation type="journal article" date="2015" name="Fish Shellfish Immunol.">
        <title>Early steps in the European eel (Anguilla anguilla)-Vibrio vulnificus interaction in the gills: Role of the RtxA13 toxin.</title>
        <authorList>
            <person name="Callol A."/>
            <person name="Pajuelo D."/>
            <person name="Ebbesson L."/>
            <person name="Teles M."/>
            <person name="MacKenzie S."/>
            <person name="Amaro C."/>
        </authorList>
    </citation>
    <scope>NUCLEOTIDE SEQUENCE</scope>
</reference>
<evidence type="ECO:0000313" key="1">
    <source>
        <dbReference type="EMBL" id="JAH87954.1"/>
    </source>
</evidence>
<protein>
    <submittedName>
        <fullName evidence="1">Uncharacterized protein</fullName>
    </submittedName>
</protein>
<reference evidence="1" key="1">
    <citation type="submission" date="2014-11" db="EMBL/GenBank/DDBJ databases">
        <authorList>
            <person name="Amaro Gonzalez C."/>
        </authorList>
    </citation>
    <scope>NUCLEOTIDE SEQUENCE</scope>
</reference>
<dbReference type="AlphaFoldDB" id="A0A0E9WC36"/>
<name>A0A0E9WC36_ANGAN</name>
<proteinExistence type="predicted"/>
<dbReference type="EMBL" id="GBXM01020623">
    <property type="protein sequence ID" value="JAH87954.1"/>
    <property type="molecule type" value="Transcribed_RNA"/>
</dbReference>
<sequence>MRFTRLLQCWRVSRARRRQGGIGGKEDIFLEYWDASVQITLTYWSNSEQASSMSLFIPLANSADGTKEKQFQGYTNSSS</sequence>
<organism evidence="1">
    <name type="scientific">Anguilla anguilla</name>
    <name type="common">European freshwater eel</name>
    <name type="synonym">Muraena anguilla</name>
    <dbReference type="NCBI Taxonomy" id="7936"/>
    <lineage>
        <taxon>Eukaryota</taxon>
        <taxon>Metazoa</taxon>
        <taxon>Chordata</taxon>
        <taxon>Craniata</taxon>
        <taxon>Vertebrata</taxon>
        <taxon>Euteleostomi</taxon>
        <taxon>Actinopterygii</taxon>
        <taxon>Neopterygii</taxon>
        <taxon>Teleostei</taxon>
        <taxon>Anguilliformes</taxon>
        <taxon>Anguillidae</taxon>
        <taxon>Anguilla</taxon>
    </lineage>
</organism>
<accession>A0A0E9WC36</accession>